<dbReference type="Pfam" id="PF12823">
    <property type="entry name" value="DUF3817"/>
    <property type="match status" value="1"/>
</dbReference>
<keyword evidence="10" id="KW-1185">Reference proteome</keyword>
<evidence type="ECO:0000259" key="8">
    <source>
        <dbReference type="Pfam" id="PF12823"/>
    </source>
</evidence>
<feature type="transmembrane region" description="Helical" evidence="7">
    <location>
        <begin position="92"/>
        <end position="114"/>
    </location>
</feature>
<gene>
    <name evidence="9" type="ORF">FB00_18305</name>
</gene>
<evidence type="ECO:0000256" key="1">
    <source>
        <dbReference type="ARBA" id="ARBA00004651"/>
    </source>
</evidence>
<comment type="caution">
    <text evidence="9">The sequence shown here is derived from an EMBL/GenBank/DDBJ whole genome shotgun (WGS) entry which is preliminary data.</text>
</comment>
<evidence type="ECO:0000256" key="3">
    <source>
        <dbReference type="ARBA" id="ARBA00022692"/>
    </source>
</evidence>
<dbReference type="PANTHER" id="PTHR40077">
    <property type="entry name" value="MEMBRANE PROTEIN-RELATED"/>
    <property type="match status" value="1"/>
</dbReference>
<evidence type="ECO:0000256" key="6">
    <source>
        <dbReference type="SAM" id="MobiDB-lite"/>
    </source>
</evidence>
<proteinExistence type="predicted"/>
<name>A0A0H2KJJ7_9MICO</name>
<feature type="domain" description="DUF3817" evidence="8">
    <location>
        <begin position="30"/>
        <end position="117"/>
    </location>
</feature>
<dbReference type="EMBL" id="JNBQ01000038">
    <property type="protein sequence ID" value="KLN33328.1"/>
    <property type="molecule type" value="Genomic_DNA"/>
</dbReference>
<accession>A0A0H2KJJ7</accession>
<evidence type="ECO:0000256" key="5">
    <source>
        <dbReference type="ARBA" id="ARBA00023136"/>
    </source>
</evidence>
<evidence type="ECO:0000256" key="4">
    <source>
        <dbReference type="ARBA" id="ARBA00022989"/>
    </source>
</evidence>
<feature type="compositionally biased region" description="Low complexity" evidence="6">
    <location>
        <begin position="1"/>
        <end position="19"/>
    </location>
</feature>
<keyword evidence="2" id="KW-1003">Cell membrane</keyword>
<dbReference type="AlphaFoldDB" id="A0A0H2KJJ7"/>
<keyword evidence="5 7" id="KW-0472">Membrane</keyword>
<dbReference type="PANTHER" id="PTHR40077:SF1">
    <property type="entry name" value="MEMBRANE PROTEIN"/>
    <property type="match status" value="1"/>
</dbReference>
<evidence type="ECO:0000313" key="10">
    <source>
        <dbReference type="Proteomes" id="UP000035265"/>
    </source>
</evidence>
<keyword evidence="4 7" id="KW-1133">Transmembrane helix</keyword>
<evidence type="ECO:0000313" key="9">
    <source>
        <dbReference type="EMBL" id="KLN33328.1"/>
    </source>
</evidence>
<sequence length="133" mass="14241">MRAVTTTSPAPRPTATADAGSTPAHPWQVRAFRAVAIAEAFSWAGLLVGMYLKWVAGTTERGVEIFGPIHGALVLVYVALAVLVAVRVRWSLWTTFLALAATVPPFCTVVLDVWAHRTGRYTAPARRAVVAGD</sequence>
<organism evidence="9 10">
    <name type="scientific">Cellulosimicrobium funkei</name>
    <dbReference type="NCBI Taxonomy" id="264251"/>
    <lineage>
        <taxon>Bacteria</taxon>
        <taxon>Bacillati</taxon>
        <taxon>Actinomycetota</taxon>
        <taxon>Actinomycetes</taxon>
        <taxon>Micrococcales</taxon>
        <taxon>Promicromonosporaceae</taxon>
        <taxon>Cellulosimicrobium</taxon>
    </lineage>
</organism>
<comment type="subcellular location">
    <subcellularLocation>
        <location evidence="1">Cell membrane</location>
        <topology evidence="1">Multi-pass membrane protein</topology>
    </subcellularLocation>
</comment>
<feature type="region of interest" description="Disordered" evidence="6">
    <location>
        <begin position="1"/>
        <end position="23"/>
    </location>
</feature>
<dbReference type="PATRIC" id="fig|264251.5.peg.3712"/>
<dbReference type="Proteomes" id="UP000035265">
    <property type="component" value="Unassembled WGS sequence"/>
</dbReference>
<feature type="transmembrane region" description="Helical" evidence="7">
    <location>
        <begin position="65"/>
        <end position="86"/>
    </location>
</feature>
<protein>
    <recommendedName>
        <fullName evidence="8">DUF3817 domain-containing protein</fullName>
    </recommendedName>
</protein>
<feature type="transmembrane region" description="Helical" evidence="7">
    <location>
        <begin position="31"/>
        <end position="53"/>
    </location>
</feature>
<dbReference type="GO" id="GO:0005886">
    <property type="term" value="C:plasma membrane"/>
    <property type="evidence" value="ECO:0007669"/>
    <property type="project" value="UniProtKB-SubCell"/>
</dbReference>
<keyword evidence="3 7" id="KW-0812">Transmembrane</keyword>
<evidence type="ECO:0000256" key="2">
    <source>
        <dbReference type="ARBA" id="ARBA00022475"/>
    </source>
</evidence>
<reference evidence="9 10" key="1">
    <citation type="submission" date="2014-05" db="EMBL/GenBank/DDBJ databases">
        <title>Cellulosimicrobium funkei U11 genome.</title>
        <authorList>
            <person name="Hu C."/>
            <person name="Gong Y."/>
            <person name="Wan W."/>
            <person name="Jiang M."/>
        </authorList>
    </citation>
    <scope>NUCLEOTIDE SEQUENCE [LARGE SCALE GENOMIC DNA]</scope>
    <source>
        <strain evidence="9 10">U11</strain>
    </source>
</reference>
<dbReference type="NCBIfam" id="TIGR03954">
    <property type="entry name" value="integ_memb_HG"/>
    <property type="match status" value="1"/>
</dbReference>
<evidence type="ECO:0000256" key="7">
    <source>
        <dbReference type="SAM" id="Phobius"/>
    </source>
</evidence>
<dbReference type="InterPro" id="IPR023845">
    <property type="entry name" value="DUF3817_TM"/>
</dbReference>
<dbReference type="STRING" id="264251.FB00_18305"/>